<feature type="region of interest" description="Disordered" evidence="1">
    <location>
        <begin position="23"/>
        <end position="55"/>
    </location>
</feature>
<keyword evidence="6" id="KW-1185">Reference proteome</keyword>
<dbReference type="KEGG" id="isc:8025395"/>
<organism>
    <name type="scientific">Ixodes scapularis</name>
    <name type="common">Black-legged tick</name>
    <name type="synonym">Deer tick</name>
    <dbReference type="NCBI Taxonomy" id="6945"/>
    <lineage>
        <taxon>Eukaryota</taxon>
        <taxon>Metazoa</taxon>
        <taxon>Ecdysozoa</taxon>
        <taxon>Arthropoda</taxon>
        <taxon>Chelicerata</taxon>
        <taxon>Arachnida</taxon>
        <taxon>Acari</taxon>
        <taxon>Parasitiformes</taxon>
        <taxon>Ixodida</taxon>
        <taxon>Ixodoidea</taxon>
        <taxon>Ixodidae</taxon>
        <taxon>Ixodinae</taxon>
        <taxon>Ixodes</taxon>
    </lineage>
</organism>
<evidence type="ECO:0000259" key="3">
    <source>
        <dbReference type="Pfam" id="PF01683"/>
    </source>
</evidence>
<dbReference type="OrthoDB" id="6495332at2759"/>
<dbReference type="EMBL" id="DS646863">
    <property type="protein sequence ID" value="EEC02230.1"/>
    <property type="molecule type" value="Genomic_DNA"/>
</dbReference>
<dbReference type="VEuPathDB" id="VectorBase:ISCW015667"/>
<evidence type="ECO:0000313" key="4">
    <source>
        <dbReference type="EMBL" id="EEC02230.1"/>
    </source>
</evidence>
<keyword evidence="2" id="KW-0732">Signal</keyword>
<evidence type="ECO:0000313" key="6">
    <source>
        <dbReference type="Proteomes" id="UP000001555"/>
    </source>
</evidence>
<dbReference type="HOGENOM" id="CLU_925250_0_0_1"/>
<dbReference type="AlphaFoldDB" id="B7P6K8"/>
<evidence type="ECO:0000256" key="2">
    <source>
        <dbReference type="SAM" id="SignalP"/>
    </source>
</evidence>
<dbReference type="EMBL" id="ABJB011095024">
    <property type="status" value="NOT_ANNOTATED_CDS"/>
    <property type="molecule type" value="Genomic_DNA"/>
</dbReference>
<dbReference type="InParanoid" id="B7P6K8"/>
<name>B7P6K8_IXOSC</name>
<reference evidence="5" key="2">
    <citation type="submission" date="2020-05" db="UniProtKB">
        <authorList>
            <consortium name="EnsemblMetazoa"/>
        </authorList>
    </citation>
    <scope>IDENTIFICATION</scope>
    <source>
        <strain evidence="5">wikel</strain>
    </source>
</reference>
<accession>B7P6K8</accession>
<feature type="compositionally biased region" description="Low complexity" evidence="1">
    <location>
        <begin position="23"/>
        <end position="42"/>
    </location>
</feature>
<dbReference type="EnsemblMetazoa" id="ISCW015667-RA">
    <property type="protein sequence ID" value="ISCW015667-PA"/>
    <property type="gene ID" value="ISCW015667"/>
</dbReference>
<proteinExistence type="predicted"/>
<dbReference type="Pfam" id="PF01683">
    <property type="entry name" value="EB"/>
    <property type="match status" value="1"/>
</dbReference>
<dbReference type="PaxDb" id="6945-B7P6K8"/>
<feature type="signal peptide" evidence="2">
    <location>
        <begin position="1"/>
        <end position="19"/>
    </location>
</feature>
<evidence type="ECO:0000256" key="1">
    <source>
        <dbReference type="SAM" id="MobiDB-lite"/>
    </source>
</evidence>
<protein>
    <recommendedName>
        <fullName evidence="3">EB domain-containing protein</fullName>
    </recommendedName>
</protein>
<dbReference type="Proteomes" id="UP000001555">
    <property type="component" value="Unassembled WGS sequence"/>
</dbReference>
<gene>
    <name evidence="5" type="primary">8025395</name>
    <name evidence="4" type="ORF">IscW_ISCW015667</name>
</gene>
<dbReference type="VEuPathDB" id="VectorBase:ISCI015667"/>
<feature type="chain" id="PRO_5014567912" description="EB domain-containing protein" evidence="2">
    <location>
        <begin position="20"/>
        <end position="301"/>
    </location>
</feature>
<feature type="domain" description="EB" evidence="3">
    <location>
        <begin position="196"/>
        <end position="241"/>
    </location>
</feature>
<evidence type="ECO:0000313" key="5">
    <source>
        <dbReference type="EnsemblMetazoa" id="ISCW015667-PA"/>
    </source>
</evidence>
<sequence>MLALLRCFIWAVAWTTVRGSEPGKLPGVSSSLSPSVSPRSTPGVTPNVTPPSEDRVPVGQARIRSAAPYLEDGGVNLSCSVAYRDAVHTSWSIDGRPPDDSALESILTGHAGPGLWLRDHRLELRRLDRLPSASGRYQLACMAVADGNLSRASLFVASLFGDACRGDAQCTPRGAQCRGGRCRCTGALKVRLASRHTTCRHAAFLDWPCVYHEQCQIHGSRCGPEGTCVCTEPFVAQGRTCVSPPQQQPPLPPRGCQCKTCGSSSARPAVQLERQVPASSERSTTQREPLFLLLLVLALRP</sequence>
<dbReference type="VEuPathDB" id="VectorBase:ISCP_038252"/>
<reference evidence="4 6" key="1">
    <citation type="submission" date="2008-03" db="EMBL/GenBank/DDBJ databases">
        <title>Annotation of Ixodes scapularis.</title>
        <authorList>
            <consortium name="Ixodes scapularis Genome Project Consortium"/>
            <person name="Caler E."/>
            <person name="Hannick L.I."/>
            <person name="Bidwell S."/>
            <person name="Joardar V."/>
            <person name="Thiagarajan M."/>
            <person name="Amedeo P."/>
            <person name="Galinsky K.J."/>
            <person name="Schobel S."/>
            <person name="Inman J."/>
            <person name="Hostetler J."/>
            <person name="Miller J."/>
            <person name="Hammond M."/>
            <person name="Megy K."/>
            <person name="Lawson D."/>
            <person name="Kodira C."/>
            <person name="Sutton G."/>
            <person name="Meyer J."/>
            <person name="Hill C.A."/>
            <person name="Birren B."/>
            <person name="Nene V."/>
            <person name="Collins F."/>
            <person name="Alarcon-Chaidez F."/>
            <person name="Wikel S."/>
            <person name="Strausberg R."/>
        </authorList>
    </citation>
    <scope>NUCLEOTIDE SEQUENCE [LARGE SCALE GENOMIC DNA]</scope>
    <source>
        <strain evidence="6">Wikel</strain>
        <strain evidence="4">Wikel colony</strain>
    </source>
</reference>
<dbReference type="InterPro" id="IPR006149">
    <property type="entry name" value="EB_dom"/>
</dbReference>